<organism evidence="2 3">
    <name type="scientific">Iphiclides podalirius</name>
    <name type="common">scarce swallowtail</name>
    <dbReference type="NCBI Taxonomy" id="110791"/>
    <lineage>
        <taxon>Eukaryota</taxon>
        <taxon>Metazoa</taxon>
        <taxon>Ecdysozoa</taxon>
        <taxon>Arthropoda</taxon>
        <taxon>Hexapoda</taxon>
        <taxon>Insecta</taxon>
        <taxon>Pterygota</taxon>
        <taxon>Neoptera</taxon>
        <taxon>Endopterygota</taxon>
        <taxon>Lepidoptera</taxon>
        <taxon>Glossata</taxon>
        <taxon>Ditrysia</taxon>
        <taxon>Papilionoidea</taxon>
        <taxon>Papilionidae</taxon>
        <taxon>Papilioninae</taxon>
        <taxon>Iphiclides</taxon>
    </lineage>
</organism>
<feature type="transmembrane region" description="Helical" evidence="1">
    <location>
        <begin position="52"/>
        <end position="69"/>
    </location>
</feature>
<accession>A0ABN8HQI4</accession>
<reference evidence="2" key="1">
    <citation type="submission" date="2022-03" db="EMBL/GenBank/DDBJ databases">
        <authorList>
            <person name="Martin H S."/>
        </authorList>
    </citation>
    <scope>NUCLEOTIDE SEQUENCE</scope>
</reference>
<feature type="transmembrane region" description="Helical" evidence="1">
    <location>
        <begin position="20"/>
        <end position="40"/>
    </location>
</feature>
<dbReference type="EMBL" id="OW152822">
    <property type="protein sequence ID" value="CAH2037089.1"/>
    <property type="molecule type" value="Genomic_DNA"/>
</dbReference>
<dbReference type="Proteomes" id="UP000837857">
    <property type="component" value="Chromosome 10"/>
</dbReference>
<protein>
    <submittedName>
        <fullName evidence="2">Uncharacterized protein</fullName>
    </submittedName>
</protein>
<keyword evidence="1" id="KW-1133">Transmembrane helix</keyword>
<name>A0ABN8HQI4_9NEOP</name>
<keyword evidence="1" id="KW-0472">Membrane</keyword>
<keyword evidence="3" id="KW-1185">Reference proteome</keyword>
<evidence type="ECO:0000256" key="1">
    <source>
        <dbReference type="SAM" id="Phobius"/>
    </source>
</evidence>
<evidence type="ECO:0000313" key="3">
    <source>
        <dbReference type="Proteomes" id="UP000837857"/>
    </source>
</evidence>
<sequence length="94" mass="11336">MNFCRWEFEFFYLDIRRYYSPNAAFVGVVLIARTGCRYWLIGFLIEIEARRLRLAAAVHFMTIVHVVNIKNDKLMRFYNRFEWAPASLYFAVVQ</sequence>
<gene>
    <name evidence="2" type="ORF">IPOD504_LOCUS1015</name>
</gene>
<evidence type="ECO:0000313" key="2">
    <source>
        <dbReference type="EMBL" id="CAH2037089.1"/>
    </source>
</evidence>
<feature type="non-terminal residue" evidence="2">
    <location>
        <position position="94"/>
    </location>
</feature>
<keyword evidence="1" id="KW-0812">Transmembrane</keyword>
<proteinExistence type="predicted"/>